<keyword evidence="5 8" id="KW-0812">Transmembrane</keyword>
<keyword evidence="3" id="KW-0813">Transport</keyword>
<dbReference type="CDD" id="cd01118">
    <property type="entry name" value="ArsB_permease"/>
    <property type="match status" value="1"/>
</dbReference>
<dbReference type="EMBL" id="JADBEC010000002">
    <property type="protein sequence ID" value="MBE1507643.1"/>
    <property type="molecule type" value="Genomic_DNA"/>
</dbReference>
<keyword evidence="11" id="KW-1185">Reference proteome</keyword>
<dbReference type="PRINTS" id="PR00758">
    <property type="entry name" value="ARSENICPUMP"/>
</dbReference>
<gene>
    <name evidence="10" type="ORF">H4W29_004888</name>
</gene>
<dbReference type="Proteomes" id="UP000620262">
    <property type="component" value="Unassembled WGS sequence"/>
</dbReference>
<keyword evidence="4" id="KW-1003">Cell membrane</keyword>
<feature type="transmembrane region" description="Helical" evidence="8">
    <location>
        <begin position="6"/>
        <end position="23"/>
    </location>
</feature>
<evidence type="ECO:0000256" key="5">
    <source>
        <dbReference type="ARBA" id="ARBA00022692"/>
    </source>
</evidence>
<feature type="transmembrane region" description="Helical" evidence="8">
    <location>
        <begin position="97"/>
        <end position="113"/>
    </location>
</feature>
<dbReference type="Pfam" id="PF03600">
    <property type="entry name" value="CitMHS"/>
    <property type="match status" value="1"/>
</dbReference>
<evidence type="ECO:0000256" key="7">
    <source>
        <dbReference type="ARBA" id="ARBA00023136"/>
    </source>
</evidence>
<reference evidence="10 11" key="1">
    <citation type="submission" date="2020-10" db="EMBL/GenBank/DDBJ databases">
        <title>Sequencing the genomes of 1000 actinobacteria strains.</title>
        <authorList>
            <person name="Klenk H.-P."/>
        </authorList>
    </citation>
    <scope>NUCLEOTIDE SEQUENCE [LARGE SCALE GENOMIC DNA]</scope>
    <source>
        <strain evidence="10 11">DSM 7307</strain>
    </source>
</reference>
<comment type="subcellular location">
    <subcellularLocation>
        <location evidence="1">Cell membrane</location>
        <topology evidence="1">Multi-pass membrane protein</topology>
    </subcellularLocation>
</comment>
<keyword evidence="7 8" id="KW-0472">Membrane</keyword>
<evidence type="ECO:0000256" key="4">
    <source>
        <dbReference type="ARBA" id="ARBA00022475"/>
    </source>
</evidence>
<feature type="transmembrane region" description="Helical" evidence="8">
    <location>
        <begin position="220"/>
        <end position="239"/>
    </location>
</feature>
<sequence>MTEHAITWSIAGLTAMGVVVRPFRWPEAVWAMFGALLLFAFRLIGPEDVITGVLKGSDVYLFLIGMMLLSELARREGLFDWIAAIATTHSRGSSRRLFVLVYLVGVVVTVFLSNDATAVVLTPAVCAACRAARVRDPMPYLLICAFIANAASFVLPISNPANLVIFAGGEMPPLARWLSMFMLPSIVSIVVTFGCLYWTQRQALAEDSVAENVPRPTLSASARLAGWGIVLTAVILIVASAMHIDLGMLTFLAGTITTVLVLALTRQSPIETFKGVSWSVLPLVAGLFVVVEALDRTGLTTMLSDQLALLAAASETQAAGIAGVVVAVVCNLVNNLPAGLVAGSAVQAAHVSDKIAGAVLIAVDLGPNLSVTGSLATILWLTVLRREGLHVSAWQFLKLGTVVMFPALILSLLSLVLF</sequence>
<dbReference type="InterPro" id="IPR004680">
    <property type="entry name" value="Cit_transptr-like_dom"/>
</dbReference>
<evidence type="ECO:0000256" key="8">
    <source>
        <dbReference type="SAM" id="Phobius"/>
    </source>
</evidence>
<evidence type="ECO:0000256" key="6">
    <source>
        <dbReference type="ARBA" id="ARBA00022989"/>
    </source>
</evidence>
<evidence type="ECO:0000313" key="11">
    <source>
        <dbReference type="Proteomes" id="UP000620262"/>
    </source>
</evidence>
<feature type="domain" description="Citrate transporter-like" evidence="9">
    <location>
        <begin position="25"/>
        <end position="351"/>
    </location>
</feature>
<organism evidence="10 11">
    <name type="scientific">Rhizobium viscosum</name>
    <name type="common">Arthrobacter viscosus</name>
    <dbReference type="NCBI Taxonomy" id="1673"/>
    <lineage>
        <taxon>Bacteria</taxon>
        <taxon>Pseudomonadati</taxon>
        <taxon>Pseudomonadota</taxon>
        <taxon>Alphaproteobacteria</taxon>
        <taxon>Hyphomicrobiales</taxon>
        <taxon>Rhizobiaceae</taxon>
        <taxon>Rhizobium/Agrobacterium group</taxon>
        <taxon>Rhizobium</taxon>
    </lineage>
</organism>
<feature type="transmembrane region" description="Helical" evidence="8">
    <location>
        <begin position="140"/>
        <end position="165"/>
    </location>
</feature>
<evidence type="ECO:0000256" key="3">
    <source>
        <dbReference type="ARBA" id="ARBA00022448"/>
    </source>
</evidence>
<proteinExistence type="inferred from homology"/>
<comment type="similarity">
    <text evidence="2">Belongs to the CitM (TC 2.A.11) transporter family.</text>
</comment>
<protein>
    <submittedName>
        <fullName evidence="10">Arsenical pump membrane protein</fullName>
    </submittedName>
</protein>
<name>A0ABR9IWP4_RHIVS</name>
<evidence type="ECO:0000256" key="2">
    <source>
        <dbReference type="ARBA" id="ARBA00009843"/>
    </source>
</evidence>
<evidence type="ECO:0000256" key="1">
    <source>
        <dbReference type="ARBA" id="ARBA00004651"/>
    </source>
</evidence>
<feature type="transmembrane region" description="Helical" evidence="8">
    <location>
        <begin position="246"/>
        <end position="264"/>
    </location>
</feature>
<feature type="transmembrane region" description="Helical" evidence="8">
    <location>
        <begin position="28"/>
        <end position="44"/>
    </location>
</feature>
<feature type="transmembrane region" description="Helical" evidence="8">
    <location>
        <begin position="396"/>
        <end position="417"/>
    </location>
</feature>
<comment type="caution">
    <text evidence="10">The sequence shown here is derived from an EMBL/GenBank/DDBJ whole genome shotgun (WGS) entry which is preliminary data.</text>
</comment>
<dbReference type="RefSeq" id="WP_192731360.1">
    <property type="nucleotide sequence ID" value="NZ_BAAAVL010000002.1"/>
</dbReference>
<evidence type="ECO:0000313" key="10">
    <source>
        <dbReference type="EMBL" id="MBE1507643.1"/>
    </source>
</evidence>
<feature type="transmembrane region" description="Helical" evidence="8">
    <location>
        <begin position="177"/>
        <end position="200"/>
    </location>
</feature>
<accession>A0ABR9IWP4</accession>
<feature type="transmembrane region" description="Helical" evidence="8">
    <location>
        <begin position="365"/>
        <end position="384"/>
    </location>
</feature>
<feature type="transmembrane region" description="Helical" evidence="8">
    <location>
        <begin position="276"/>
        <end position="295"/>
    </location>
</feature>
<dbReference type="PANTHER" id="PTHR43302:SF5">
    <property type="entry name" value="TRANSPORTER ARSB-RELATED"/>
    <property type="match status" value="1"/>
</dbReference>
<evidence type="ECO:0000259" key="9">
    <source>
        <dbReference type="Pfam" id="PF03600"/>
    </source>
</evidence>
<keyword evidence="6 8" id="KW-1133">Transmembrane helix</keyword>
<dbReference type="InterPro" id="IPR000802">
    <property type="entry name" value="Arsenical_pump_ArsB"/>
</dbReference>
<dbReference type="PANTHER" id="PTHR43302">
    <property type="entry name" value="TRANSPORTER ARSB-RELATED"/>
    <property type="match status" value="1"/>
</dbReference>